<reference evidence="3 4" key="1">
    <citation type="submission" date="2019-03" db="EMBL/GenBank/DDBJ databases">
        <title>Single cell metagenomics reveals metabolic interactions within the superorganism composed of flagellate Streblomastix strix and complex community of Bacteroidetes bacteria on its surface.</title>
        <authorList>
            <person name="Treitli S.C."/>
            <person name="Kolisko M."/>
            <person name="Husnik F."/>
            <person name="Keeling P."/>
            <person name="Hampl V."/>
        </authorList>
    </citation>
    <scope>NUCLEOTIDE SEQUENCE [LARGE SCALE GENOMIC DNA]</scope>
    <source>
        <strain evidence="3">ST1C</strain>
    </source>
</reference>
<dbReference type="AlphaFoldDB" id="A0A5J4WXH8"/>
<feature type="compositionally biased region" description="Basic residues" evidence="2">
    <location>
        <begin position="223"/>
        <end position="242"/>
    </location>
</feature>
<feature type="non-terminal residue" evidence="3">
    <location>
        <position position="892"/>
    </location>
</feature>
<feature type="coiled-coil region" evidence="1">
    <location>
        <begin position="826"/>
        <end position="890"/>
    </location>
</feature>
<evidence type="ECO:0000313" key="4">
    <source>
        <dbReference type="Proteomes" id="UP000324800"/>
    </source>
</evidence>
<accession>A0A5J4WXH8</accession>
<evidence type="ECO:0000313" key="3">
    <source>
        <dbReference type="EMBL" id="KAA6399784.1"/>
    </source>
</evidence>
<name>A0A5J4WXH8_9EUKA</name>
<organism evidence="3 4">
    <name type="scientific">Streblomastix strix</name>
    <dbReference type="NCBI Taxonomy" id="222440"/>
    <lineage>
        <taxon>Eukaryota</taxon>
        <taxon>Metamonada</taxon>
        <taxon>Preaxostyla</taxon>
        <taxon>Oxymonadida</taxon>
        <taxon>Streblomastigidae</taxon>
        <taxon>Streblomastix</taxon>
    </lineage>
</organism>
<dbReference type="Proteomes" id="UP000324800">
    <property type="component" value="Unassembled WGS sequence"/>
</dbReference>
<feature type="region of interest" description="Disordered" evidence="2">
    <location>
        <begin position="190"/>
        <end position="285"/>
    </location>
</feature>
<evidence type="ECO:0000256" key="1">
    <source>
        <dbReference type="SAM" id="Coils"/>
    </source>
</evidence>
<comment type="caution">
    <text evidence="3">The sequence shown here is derived from an EMBL/GenBank/DDBJ whole genome shotgun (WGS) entry which is preliminary data.</text>
</comment>
<feature type="compositionally biased region" description="Basic and acidic residues" evidence="2">
    <location>
        <begin position="199"/>
        <end position="221"/>
    </location>
</feature>
<keyword evidence="1" id="KW-0175">Coiled coil</keyword>
<gene>
    <name evidence="3" type="ORF">EZS28_004684</name>
</gene>
<feature type="region of interest" description="Disordered" evidence="2">
    <location>
        <begin position="381"/>
        <end position="401"/>
    </location>
</feature>
<feature type="compositionally biased region" description="Low complexity" evidence="2">
    <location>
        <begin position="264"/>
        <end position="276"/>
    </location>
</feature>
<feature type="coiled-coil region" evidence="1">
    <location>
        <begin position="675"/>
        <end position="769"/>
    </location>
</feature>
<protein>
    <submittedName>
        <fullName evidence="3">Uncharacterized protein</fullName>
    </submittedName>
</protein>
<proteinExistence type="predicted"/>
<sequence>MISTFFDPKIYFGGHPAIICEFYAPILTKDTTETALKKYAVDFWIENKANKVTNKQEDNQNLDLAVQAQTLKQQQRDTLQKKNINNDLDTLKRRVRQKLAHRMKRSTYLMLKGAAVASIAVETSDIYQQQMQHGTFARKFLTSPNIPVNSLDSNSYPPIRIDTKMYPIRATNINTINKLKKREPTDIIDEFGEQEENEKDVQWKEDQEAARGETRVFDVAKNKYQKKKRKSKNKNKNEHKKKNKDEKAIVDLGDTIGTQQTLDSSESSSNSSSTSDSRNDLDMINEDELDDFEKDYLNKRKYMKEKRKVGIFGMIVKVKDKINDKASDLVANLVHDKDYGQQILGNYSFKELIWYRDNIYIPSLYQEIMDQEVNAYQNENENKHNDETEQPNNTLQDPDDDEQYEDIEELHEIDGMKLLVKKRQKKTDQKKTQDLITAIENEMMDKVLIHKDKQQQGIDAEQELLMQVQVEMLRVGQEYESQIKEVQQEIEMKKKMLKQSKEKEKEEEDQIFCEQLNILNTLNEPQWMAQNDVNVYWSENKQRDSRTTMSRVNSKITIDSSRSNTSEKQKIITKDINPQQQVKETKIQEQDNQIVPFKLPNEIKPQIVQNEKISKNKAESTLQDKLNTQQEEKNKLQRIIKEQRQKRAMEVAISRDKADLEKYKVEFIPSPQNSNVDLQNNIQQQSEDNQREMQQQSQQDNYITLKVQSEIRDAEDQIQQAKQITDEIERIIQEKGSQQNQNRFDDKEMKYIQEKNDELEYKLKIAKDKQKKIYQGDLFSNKAHEIFKQSVVQQIEQEYNNSMNEHLQALLQEEEDGIIYSNTYQERNHLEKMQQIEIKLQQAKQSNDGSIQDNSLSSIRNEVTKLPEQISELESKLKRMRDKEREIFLQNF</sequence>
<feature type="coiled-coil region" evidence="1">
    <location>
        <begin position="476"/>
        <end position="510"/>
    </location>
</feature>
<evidence type="ECO:0000256" key="2">
    <source>
        <dbReference type="SAM" id="MobiDB-lite"/>
    </source>
</evidence>
<dbReference type="EMBL" id="SNRW01000682">
    <property type="protein sequence ID" value="KAA6399784.1"/>
    <property type="molecule type" value="Genomic_DNA"/>
</dbReference>
<feature type="coiled-coil region" evidence="1">
    <location>
        <begin position="615"/>
        <end position="646"/>
    </location>
</feature>